<accession>A0AAD4BYU9</accession>
<proteinExistence type="predicted"/>
<dbReference type="AlphaFoldDB" id="A0AAD4BYU9"/>
<dbReference type="EMBL" id="WHUW01000007">
    <property type="protein sequence ID" value="KAF8443889.1"/>
    <property type="molecule type" value="Genomic_DNA"/>
</dbReference>
<evidence type="ECO:0000313" key="2">
    <source>
        <dbReference type="Proteomes" id="UP001194468"/>
    </source>
</evidence>
<gene>
    <name evidence="1" type="ORF">L210DRAFT_3100416</name>
</gene>
<evidence type="ECO:0008006" key="3">
    <source>
        <dbReference type="Google" id="ProtNLM"/>
    </source>
</evidence>
<name>A0AAD4BYU9_BOLED</name>
<reference evidence="1" key="1">
    <citation type="submission" date="2019-10" db="EMBL/GenBank/DDBJ databases">
        <authorList>
            <consortium name="DOE Joint Genome Institute"/>
            <person name="Kuo A."/>
            <person name="Miyauchi S."/>
            <person name="Kiss E."/>
            <person name="Drula E."/>
            <person name="Kohler A."/>
            <person name="Sanchez-Garcia M."/>
            <person name="Andreopoulos B."/>
            <person name="Barry K.W."/>
            <person name="Bonito G."/>
            <person name="Buee M."/>
            <person name="Carver A."/>
            <person name="Chen C."/>
            <person name="Cichocki N."/>
            <person name="Clum A."/>
            <person name="Culley D."/>
            <person name="Crous P.W."/>
            <person name="Fauchery L."/>
            <person name="Girlanda M."/>
            <person name="Hayes R."/>
            <person name="Keri Z."/>
            <person name="LaButti K."/>
            <person name="Lipzen A."/>
            <person name="Lombard V."/>
            <person name="Magnuson J."/>
            <person name="Maillard F."/>
            <person name="Morin E."/>
            <person name="Murat C."/>
            <person name="Nolan M."/>
            <person name="Ohm R."/>
            <person name="Pangilinan J."/>
            <person name="Pereira M."/>
            <person name="Perotto S."/>
            <person name="Peter M."/>
            <person name="Riley R."/>
            <person name="Sitrit Y."/>
            <person name="Stielow B."/>
            <person name="Szollosi G."/>
            <person name="Zifcakova L."/>
            <person name="Stursova M."/>
            <person name="Spatafora J.W."/>
            <person name="Tedersoo L."/>
            <person name="Vaario L.-M."/>
            <person name="Yamada A."/>
            <person name="Yan M."/>
            <person name="Wang P."/>
            <person name="Xu J."/>
            <person name="Bruns T."/>
            <person name="Baldrian P."/>
            <person name="Vilgalys R."/>
            <person name="Henrissat B."/>
            <person name="Grigoriev I.V."/>
            <person name="Hibbett D."/>
            <person name="Nagy L.G."/>
            <person name="Martin F.M."/>
        </authorList>
    </citation>
    <scope>NUCLEOTIDE SEQUENCE</scope>
    <source>
        <strain evidence="1">BED1</strain>
    </source>
</reference>
<reference evidence="1" key="2">
    <citation type="journal article" date="2020" name="Nat. Commun.">
        <title>Large-scale genome sequencing of mycorrhizal fungi provides insights into the early evolution of symbiotic traits.</title>
        <authorList>
            <person name="Miyauchi S."/>
            <person name="Kiss E."/>
            <person name="Kuo A."/>
            <person name="Drula E."/>
            <person name="Kohler A."/>
            <person name="Sanchez-Garcia M."/>
            <person name="Morin E."/>
            <person name="Andreopoulos B."/>
            <person name="Barry K.W."/>
            <person name="Bonito G."/>
            <person name="Buee M."/>
            <person name="Carver A."/>
            <person name="Chen C."/>
            <person name="Cichocki N."/>
            <person name="Clum A."/>
            <person name="Culley D."/>
            <person name="Crous P.W."/>
            <person name="Fauchery L."/>
            <person name="Girlanda M."/>
            <person name="Hayes R.D."/>
            <person name="Keri Z."/>
            <person name="LaButti K."/>
            <person name="Lipzen A."/>
            <person name="Lombard V."/>
            <person name="Magnuson J."/>
            <person name="Maillard F."/>
            <person name="Murat C."/>
            <person name="Nolan M."/>
            <person name="Ohm R.A."/>
            <person name="Pangilinan J."/>
            <person name="Pereira M.F."/>
            <person name="Perotto S."/>
            <person name="Peter M."/>
            <person name="Pfister S."/>
            <person name="Riley R."/>
            <person name="Sitrit Y."/>
            <person name="Stielow J.B."/>
            <person name="Szollosi G."/>
            <person name="Zifcakova L."/>
            <person name="Stursova M."/>
            <person name="Spatafora J.W."/>
            <person name="Tedersoo L."/>
            <person name="Vaario L.M."/>
            <person name="Yamada A."/>
            <person name="Yan M."/>
            <person name="Wang P."/>
            <person name="Xu J."/>
            <person name="Bruns T."/>
            <person name="Baldrian P."/>
            <person name="Vilgalys R."/>
            <person name="Dunand C."/>
            <person name="Henrissat B."/>
            <person name="Grigoriev I.V."/>
            <person name="Hibbett D."/>
            <person name="Nagy L.G."/>
            <person name="Martin F.M."/>
        </authorList>
    </citation>
    <scope>NUCLEOTIDE SEQUENCE</scope>
    <source>
        <strain evidence="1">BED1</strain>
    </source>
</reference>
<keyword evidence="2" id="KW-1185">Reference proteome</keyword>
<comment type="caution">
    <text evidence="1">The sequence shown here is derived from an EMBL/GenBank/DDBJ whole genome shotgun (WGS) entry which is preliminary data.</text>
</comment>
<protein>
    <recommendedName>
        <fullName evidence="3">Retrotransposon Copia-like N-terminal domain-containing protein</fullName>
    </recommendedName>
</protein>
<organism evidence="1 2">
    <name type="scientific">Boletus edulis BED1</name>
    <dbReference type="NCBI Taxonomy" id="1328754"/>
    <lineage>
        <taxon>Eukaryota</taxon>
        <taxon>Fungi</taxon>
        <taxon>Dikarya</taxon>
        <taxon>Basidiomycota</taxon>
        <taxon>Agaricomycotina</taxon>
        <taxon>Agaricomycetes</taxon>
        <taxon>Agaricomycetidae</taxon>
        <taxon>Boletales</taxon>
        <taxon>Boletineae</taxon>
        <taxon>Boletaceae</taxon>
        <taxon>Boletoideae</taxon>
        <taxon>Boletus</taxon>
    </lineage>
</organism>
<evidence type="ECO:0000313" key="1">
    <source>
        <dbReference type="EMBL" id="KAF8443889.1"/>
    </source>
</evidence>
<dbReference type="Proteomes" id="UP001194468">
    <property type="component" value="Unassembled WGS sequence"/>
</dbReference>
<sequence>MGSCVLYVLQRITSCQACSRPTKQPAPCPPQLLLDPASPIPPTQTDLSVVPSSTAPIQPESPQVHPIALPFDDALIASINPLQDDNWLVWKTRVSIVLARRGLLHLVTGAEPQPTTDASEEDATPSSWHVRDLVAQELLVCTMSDRQLVHVFGCRTAAAMWHALVTVHAPETWYPPARLALERRLYTTTCADEDVDVPRHLTEMITSPLKPQDRATPLFRCQTKLKNIHIYVELELNGSFINMFCLVIHPLLKCGFIVKVYNPLV</sequence>
<dbReference type="Pfam" id="PF14223">
    <property type="entry name" value="Retrotran_gag_2"/>
    <property type="match status" value="1"/>
</dbReference>